<dbReference type="HOGENOM" id="CLU_1875938_0_0_1"/>
<name>G7DYD2_MIXOS</name>
<keyword evidence="1" id="KW-0732">Signal</keyword>
<evidence type="ECO:0000313" key="2">
    <source>
        <dbReference type="EMBL" id="GAA95592.1"/>
    </source>
</evidence>
<accession>G7DYD2</accession>
<dbReference type="InParanoid" id="G7DYD2"/>
<dbReference type="Proteomes" id="UP000009131">
    <property type="component" value="Unassembled WGS sequence"/>
</dbReference>
<keyword evidence="3" id="KW-1185">Reference proteome</keyword>
<organism evidence="2 3">
    <name type="scientific">Mixia osmundae (strain CBS 9802 / IAM 14324 / JCM 22182 / KY 12970)</name>
    <dbReference type="NCBI Taxonomy" id="764103"/>
    <lineage>
        <taxon>Eukaryota</taxon>
        <taxon>Fungi</taxon>
        <taxon>Dikarya</taxon>
        <taxon>Basidiomycota</taxon>
        <taxon>Pucciniomycotina</taxon>
        <taxon>Mixiomycetes</taxon>
        <taxon>Mixiales</taxon>
        <taxon>Mixiaceae</taxon>
        <taxon>Mixia</taxon>
    </lineage>
</organism>
<sequence length="136" mass="14622">MTSKLVLFVAAAVGMVCTATAVQFDSTGRLACTLSWTPPGQTSSEGWAWTWANKDLNVMTNLLPGGVYFSPGAISHHSVTWTFKDAYQNPTQEVAFKVHHDATGITGVKLVKGVKHGASQTNLYDVFCNGEAVPKF</sequence>
<reference evidence="2 3" key="2">
    <citation type="journal article" date="2012" name="Open Biol.">
        <title>Characteristics of nucleosomes and linker DNA regions on the genome of the basidiomycete Mixia osmundae revealed by mono- and dinucleosome mapping.</title>
        <authorList>
            <person name="Nishida H."/>
            <person name="Kondo S."/>
            <person name="Matsumoto T."/>
            <person name="Suzuki Y."/>
            <person name="Yoshikawa H."/>
            <person name="Taylor T.D."/>
            <person name="Sugiyama J."/>
        </authorList>
    </citation>
    <scope>NUCLEOTIDE SEQUENCE [LARGE SCALE GENOMIC DNA]</scope>
    <source>
        <strain evidence="3">CBS 9802 / IAM 14324 / JCM 22182 / KY 12970</strain>
    </source>
</reference>
<reference evidence="2 3" key="1">
    <citation type="journal article" date="2011" name="J. Gen. Appl. Microbiol.">
        <title>Draft genome sequencing of the enigmatic basidiomycete Mixia osmundae.</title>
        <authorList>
            <person name="Nishida H."/>
            <person name="Nagatsuka Y."/>
            <person name="Sugiyama J."/>
        </authorList>
    </citation>
    <scope>NUCLEOTIDE SEQUENCE [LARGE SCALE GENOMIC DNA]</scope>
    <source>
        <strain evidence="3">CBS 9802 / IAM 14324 / JCM 22182 / KY 12970</strain>
    </source>
</reference>
<dbReference type="EMBL" id="BABT02000062">
    <property type="protein sequence ID" value="GAA95592.1"/>
    <property type="molecule type" value="Genomic_DNA"/>
</dbReference>
<feature type="chain" id="PRO_5009955624" evidence="1">
    <location>
        <begin position="22"/>
        <end position="136"/>
    </location>
</feature>
<dbReference type="RefSeq" id="XP_014569752.1">
    <property type="nucleotide sequence ID" value="XM_014714266.1"/>
</dbReference>
<protein>
    <submittedName>
        <fullName evidence="2">Uncharacterized protein</fullName>
    </submittedName>
</protein>
<comment type="caution">
    <text evidence="2">The sequence shown here is derived from an EMBL/GenBank/DDBJ whole genome shotgun (WGS) entry which is preliminary data.</text>
</comment>
<gene>
    <name evidence="2" type="primary">Mo02248</name>
    <name evidence="2" type="ORF">E5Q_02248</name>
</gene>
<evidence type="ECO:0000313" key="3">
    <source>
        <dbReference type="Proteomes" id="UP000009131"/>
    </source>
</evidence>
<dbReference type="AlphaFoldDB" id="G7DYD2"/>
<feature type="signal peptide" evidence="1">
    <location>
        <begin position="1"/>
        <end position="21"/>
    </location>
</feature>
<proteinExistence type="predicted"/>
<evidence type="ECO:0000256" key="1">
    <source>
        <dbReference type="SAM" id="SignalP"/>
    </source>
</evidence>